<evidence type="ECO:0000313" key="1">
    <source>
        <dbReference type="EMBL" id="RAP67239.1"/>
    </source>
</evidence>
<dbReference type="AlphaFoldDB" id="A0A328T954"/>
<reference evidence="1" key="1">
    <citation type="submission" date="2018-04" db="EMBL/GenBank/DDBJ databases">
        <title>Genomes of the Obligate Erwinia dacicola and Facultative Enterobacter sp. OLF Endosymbionts of the Olive Fruit fly, Bactrocera oleae.</title>
        <authorList>
            <person name="Estes A.M."/>
            <person name="Hearn D.J."/>
            <person name="Agarwal S."/>
            <person name="Pierson E.A."/>
            <person name="Dunning-Hotopp J.C."/>
        </authorList>
    </citation>
    <scope>NUCLEOTIDE SEQUENCE [LARGE SCALE GENOMIC DNA]</scope>
    <source>
        <strain evidence="1">Oroville</strain>
    </source>
</reference>
<proteinExistence type="predicted"/>
<protein>
    <submittedName>
        <fullName evidence="1">Uncharacterized protein</fullName>
    </submittedName>
</protein>
<keyword evidence="2" id="KW-1185">Reference proteome</keyword>
<accession>A0A328T954</accession>
<dbReference type="EMBL" id="LJAM02000930">
    <property type="protein sequence ID" value="RAP67239.1"/>
    <property type="molecule type" value="Genomic_DNA"/>
</dbReference>
<sequence length="37" mass="4039">MRHLRHLIIGDSAHGDLKQNVAPLRASVTASPFRCVA</sequence>
<gene>
    <name evidence="1" type="ORF">ACZ87_03982</name>
</gene>
<evidence type="ECO:0000313" key="2">
    <source>
        <dbReference type="Proteomes" id="UP000244334"/>
    </source>
</evidence>
<organism evidence="1 2">
    <name type="scientific">Candidatus Erwinia dacicola</name>
    <dbReference type="NCBI Taxonomy" id="252393"/>
    <lineage>
        <taxon>Bacteria</taxon>
        <taxon>Pseudomonadati</taxon>
        <taxon>Pseudomonadota</taxon>
        <taxon>Gammaproteobacteria</taxon>
        <taxon>Enterobacterales</taxon>
        <taxon>Erwiniaceae</taxon>
        <taxon>Erwinia</taxon>
    </lineage>
</organism>
<dbReference type="Proteomes" id="UP000244334">
    <property type="component" value="Unassembled WGS sequence"/>
</dbReference>
<comment type="caution">
    <text evidence="1">The sequence shown here is derived from an EMBL/GenBank/DDBJ whole genome shotgun (WGS) entry which is preliminary data.</text>
</comment>
<name>A0A328T954_9GAMM</name>